<name>A0A9R0JCT4_SPIOL</name>
<sequence length="217" mass="24496">MKGREPVTCPIPTSCSWALKKILECREIVQNVGGWKNTTTGTNYSIKKVYTTMQGTYPKVARRRVICNNKDSPRSIFVTWLAALNRLSTTNRLISWGIQCTAQCVLCSSVAESAEHLFFDCSFSSDIWKKILGVLGIRRSSFGFSQELSIVAYQSRKTGATATLYAMCFAEAVYAIWLHRNLLIFSKTSKTPIQLVKEILFKVSCRCYEELSSKLLM</sequence>
<proteinExistence type="predicted"/>
<gene>
    <name evidence="3" type="primary">LOC110804292</name>
</gene>
<dbReference type="Proteomes" id="UP000813463">
    <property type="component" value="Chromosome 6"/>
</dbReference>
<dbReference type="PANTHER" id="PTHR33116:SF84">
    <property type="entry name" value="RNA-DIRECTED DNA POLYMERASE"/>
    <property type="match status" value="1"/>
</dbReference>
<evidence type="ECO:0000259" key="1">
    <source>
        <dbReference type="Pfam" id="PF13966"/>
    </source>
</evidence>
<dbReference type="RefSeq" id="XP_021865559.1">
    <property type="nucleotide sequence ID" value="XM_022009867.1"/>
</dbReference>
<dbReference type="PANTHER" id="PTHR33116">
    <property type="entry name" value="REVERSE TRANSCRIPTASE ZINC-BINDING DOMAIN-CONTAINING PROTEIN-RELATED-RELATED"/>
    <property type="match status" value="1"/>
</dbReference>
<reference evidence="2" key="1">
    <citation type="journal article" date="2021" name="Nat. Commun.">
        <title>Genomic analyses provide insights into spinach domestication and the genetic basis of agronomic traits.</title>
        <authorList>
            <person name="Cai X."/>
            <person name="Sun X."/>
            <person name="Xu C."/>
            <person name="Sun H."/>
            <person name="Wang X."/>
            <person name="Ge C."/>
            <person name="Zhang Z."/>
            <person name="Wang Q."/>
            <person name="Fei Z."/>
            <person name="Jiao C."/>
            <person name="Wang Q."/>
        </authorList>
    </citation>
    <scope>NUCLEOTIDE SEQUENCE [LARGE SCALE GENOMIC DNA]</scope>
    <source>
        <strain evidence="2">cv. Varoflay</strain>
    </source>
</reference>
<dbReference type="InterPro" id="IPR026960">
    <property type="entry name" value="RVT-Znf"/>
</dbReference>
<evidence type="ECO:0000313" key="3">
    <source>
        <dbReference type="RefSeq" id="XP_021865559.1"/>
    </source>
</evidence>
<dbReference type="GeneID" id="110804292"/>
<feature type="domain" description="Reverse transcriptase zinc-binding" evidence="1">
    <location>
        <begin position="44"/>
        <end position="128"/>
    </location>
</feature>
<accession>A0A9R0JCT4</accession>
<dbReference type="OrthoDB" id="1302433at2759"/>
<keyword evidence="2" id="KW-1185">Reference proteome</keyword>
<protein>
    <recommendedName>
        <fullName evidence="1">Reverse transcriptase zinc-binding domain-containing protein</fullName>
    </recommendedName>
</protein>
<reference evidence="3" key="2">
    <citation type="submission" date="2025-08" db="UniProtKB">
        <authorList>
            <consortium name="RefSeq"/>
        </authorList>
    </citation>
    <scope>IDENTIFICATION</scope>
    <source>
        <tissue evidence="3">Leaf</tissue>
    </source>
</reference>
<dbReference type="Pfam" id="PF13966">
    <property type="entry name" value="zf-RVT"/>
    <property type="match status" value="1"/>
</dbReference>
<organism evidence="2 3">
    <name type="scientific">Spinacia oleracea</name>
    <name type="common">Spinach</name>
    <dbReference type="NCBI Taxonomy" id="3562"/>
    <lineage>
        <taxon>Eukaryota</taxon>
        <taxon>Viridiplantae</taxon>
        <taxon>Streptophyta</taxon>
        <taxon>Embryophyta</taxon>
        <taxon>Tracheophyta</taxon>
        <taxon>Spermatophyta</taxon>
        <taxon>Magnoliopsida</taxon>
        <taxon>eudicotyledons</taxon>
        <taxon>Gunneridae</taxon>
        <taxon>Pentapetalae</taxon>
        <taxon>Caryophyllales</taxon>
        <taxon>Chenopodiaceae</taxon>
        <taxon>Chenopodioideae</taxon>
        <taxon>Anserineae</taxon>
        <taxon>Spinacia</taxon>
    </lineage>
</organism>
<dbReference type="KEGG" id="soe:110804292"/>
<evidence type="ECO:0000313" key="2">
    <source>
        <dbReference type="Proteomes" id="UP000813463"/>
    </source>
</evidence>
<dbReference type="AlphaFoldDB" id="A0A9R0JCT4"/>